<sequence>VGFQYERMRERRNGDGETHWDELELMRRLGK</sequence>
<comment type="caution">
    <text evidence="1">The sequence shown here is derived from an EMBL/GenBank/DDBJ whole genome shotgun (WGS) entry which is preliminary data.</text>
</comment>
<gene>
    <name evidence="1" type="ORF">S03H2_36863</name>
</gene>
<proteinExistence type="predicted"/>
<organism evidence="1">
    <name type="scientific">marine sediment metagenome</name>
    <dbReference type="NCBI Taxonomy" id="412755"/>
    <lineage>
        <taxon>unclassified sequences</taxon>
        <taxon>metagenomes</taxon>
        <taxon>ecological metagenomes</taxon>
    </lineage>
</organism>
<evidence type="ECO:0000313" key="1">
    <source>
        <dbReference type="EMBL" id="GAH59238.1"/>
    </source>
</evidence>
<name>X1INX1_9ZZZZ</name>
<dbReference type="EMBL" id="BARU01022650">
    <property type="protein sequence ID" value="GAH59238.1"/>
    <property type="molecule type" value="Genomic_DNA"/>
</dbReference>
<dbReference type="AlphaFoldDB" id="X1INX1"/>
<accession>X1INX1</accession>
<protein>
    <submittedName>
        <fullName evidence="1">Uncharacterized protein</fullName>
    </submittedName>
</protein>
<feature type="non-terminal residue" evidence="1">
    <location>
        <position position="1"/>
    </location>
</feature>
<reference evidence="1" key="1">
    <citation type="journal article" date="2014" name="Front. Microbiol.">
        <title>High frequency of phylogenetically diverse reductive dehalogenase-homologous genes in deep subseafloor sedimentary metagenomes.</title>
        <authorList>
            <person name="Kawai M."/>
            <person name="Futagami T."/>
            <person name="Toyoda A."/>
            <person name="Takaki Y."/>
            <person name="Nishi S."/>
            <person name="Hori S."/>
            <person name="Arai W."/>
            <person name="Tsubouchi T."/>
            <person name="Morono Y."/>
            <person name="Uchiyama I."/>
            <person name="Ito T."/>
            <person name="Fujiyama A."/>
            <person name="Inagaki F."/>
            <person name="Takami H."/>
        </authorList>
    </citation>
    <scope>NUCLEOTIDE SEQUENCE</scope>
    <source>
        <strain evidence="1">Expedition CK06-06</strain>
    </source>
</reference>